<proteinExistence type="predicted"/>
<feature type="region of interest" description="Disordered" evidence="1">
    <location>
        <begin position="211"/>
        <end position="239"/>
    </location>
</feature>
<reference evidence="2 3" key="1">
    <citation type="journal article" date="2019" name="Int. J. Syst. Evol. Microbiol.">
        <title>The Global Catalogue of Microorganisms (GCM) 10K type strain sequencing project: providing services to taxonomists for standard genome sequencing and annotation.</title>
        <authorList>
            <consortium name="The Broad Institute Genomics Platform"/>
            <consortium name="The Broad Institute Genome Sequencing Center for Infectious Disease"/>
            <person name="Wu L."/>
            <person name="Ma J."/>
        </authorList>
    </citation>
    <scope>NUCLEOTIDE SEQUENCE [LARGE SCALE GENOMIC DNA]</scope>
    <source>
        <strain evidence="2 3">JCM 14307</strain>
    </source>
</reference>
<dbReference type="NCBIfam" id="TIGR01509">
    <property type="entry name" value="HAD-SF-IA-v3"/>
    <property type="match status" value="1"/>
</dbReference>
<evidence type="ECO:0000313" key="2">
    <source>
        <dbReference type="EMBL" id="GAA1719284.1"/>
    </source>
</evidence>
<sequence>MADRYRGLILDFGGVLTTQMRLNSQAFEQSEGLKPGAYVAALENHPEGIDVYAKLEVGQAAQEDWNRVIGGILGIDPTDLMRRALANLQPEPLIVALAKRARAAGIKIALLSNSFGLDPYNPYEDKGLWTDFFDAVVVSELEGVRKPSPLIYQRALAALDLTGPQCIYVDDMDTNLPPAELLGIRTLLHTTDPTATALQLESLLFGSRSMPSPPGASADLPACRKSTVASENHGEATER</sequence>
<dbReference type="EMBL" id="BAAANF010000031">
    <property type="protein sequence ID" value="GAA1719284.1"/>
    <property type="molecule type" value="Genomic_DNA"/>
</dbReference>
<evidence type="ECO:0000256" key="1">
    <source>
        <dbReference type="SAM" id="MobiDB-lite"/>
    </source>
</evidence>
<dbReference type="GO" id="GO:0016787">
    <property type="term" value="F:hydrolase activity"/>
    <property type="evidence" value="ECO:0007669"/>
    <property type="project" value="UniProtKB-KW"/>
</dbReference>
<dbReference type="PRINTS" id="PR00413">
    <property type="entry name" value="HADHALOGNASE"/>
</dbReference>
<dbReference type="RefSeq" id="WP_344164951.1">
    <property type="nucleotide sequence ID" value="NZ_BAAANF010000031.1"/>
</dbReference>
<dbReference type="Pfam" id="PF00702">
    <property type="entry name" value="Hydrolase"/>
    <property type="match status" value="1"/>
</dbReference>
<name>A0ABN2J707_9ACTN</name>
<dbReference type="PANTHER" id="PTHR47829:SF1">
    <property type="entry name" value="HAD FAMILY PHOSPHATASE"/>
    <property type="match status" value="1"/>
</dbReference>
<dbReference type="SUPFAM" id="SSF56784">
    <property type="entry name" value="HAD-like"/>
    <property type="match status" value="1"/>
</dbReference>
<dbReference type="InterPro" id="IPR023214">
    <property type="entry name" value="HAD_sf"/>
</dbReference>
<dbReference type="InterPro" id="IPR036412">
    <property type="entry name" value="HAD-like_sf"/>
</dbReference>
<evidence type="ECO:0000313" key="3">
    <source>
        <dbReference type="Proteomes" id="UP001500280"/>
    </source>
</evidence>
<accession>A0ABN2J707</accession>
<keyword evidence="3" id="KW-1185">Reference proteome</keyword>
<dbReference type="InterPro" id="IPR006439">
    <property type="entry name" value="HAD-SF_hydro_IA"/>
</dbReference>
<dbReference type="Gene3D" id="3.40.50.1000">
    <property type="entry name" value="HAD superfamily/HAD-like"/>
    <property type="match status" value="1"/>
</dbReference>
<dbReference type="Proteomes" id="UP001500280">
    <property type="component" value="Unassembled WGS sequence"/>
</dbReference>
<dbReference type="Gene3D" id="1.10.150.240">
    <property type="entry name" value="Putative phosphatase, domain 2"/>
    <property type="match status" value="1"/>
</dbReference>
<keyword evidence="2" id="KW-0378">Hydrolase</keyword>
<organism evidence="2 3">
    <name type="scientific">Kribbella yunnanensis</name>
    <dbReference type="NCBI Taxonomy" id="190194"/>
    <lineage>
        <taxon>Bacteria</taxon>
        <taxon>Bacillati</taxon>
        <taxon>Actinomycetota</taxon>
        <taxon>Actinomycetes</taxon>
        <taxon>Propionibacteriales</taxon>
        <taxon>Kribbellaceae</taxon>
        <taxon>Kribbella</taxon>
    </lineage>
</organism>
<dbReference type="PANTHER" id="PTHR47829">
    <property type="entry name" value="HYDROLASE, PUTATIVE (AFU_ORTHOLOGUE AFUA_1G12880)-RELATED"/>
    <property type="match status" value="1"/>
</dbReference>
<comment type="caution">
    <text evidence="2">The sequence shown here is derived from an EMBL/GenBank/DDBJ whole genome shotgun (WGS) entry which is preliminary data.</text>
</comment>
<dbReference type="InterPro" id="IPR052898">
    <property type="entry name" value="ACAD10-like"/>
</dbReference>
<dbReference type="InterPro" id="IPR023198">
    <property type="entry name" value="PGP-like_dom2"/>
</dbReference>
<protein>
    <submittedName>
        <fullName evidence="2">HAD-IA family hydrolase</fullName>
    </submittedName>
</protein>
<gene>
    <name evidence="2" type="ORF">GCM10009745_80330</name>
</gene>
<dbReference type="SFLD" id="SFLDS00003">
    <property type="entry name" value="Haloacid_Dehalogenase"/>
    <property type="match status" value="1"/>
</dbReference>
<dbReference type="SFLD" id="SFLDG01129">
    <property type="entry name" value="C1.5:_HAD__Beta-PGM__Phosphata"/>
    <property type="match status" value="1"/>
</dbReference>